<dbReference type="InterPro" id="IPR036465">
    <property type="entry name" value="vWFA_dom_sf"/>
</dbReference>
<feature type="domain" description="VWFA" evidence="3">
    <location>
        <begin position="61"/>
        <end position="293"/>
    </location>
</feature>
<feature type="compositionally biased region" description="Low complexity" evidence="1">
    <location>
        <begin position="875"/>
        <end position="886"/>
    </location>
</feature>
<feature type="compositionally biased region" description="Basic and acidic residues" evidence="1">
    <location>
        <begin position="960"/>
        <end position="970"/>
    </location>
</feature>
<accession>A0ABM7JQ94</accession>
<gene>
    <name evidence="4" type="ORF">MMAN_18420</name>
</gene>
<keyword evidence="2" id="KW-0812">Transmembrane</keyword>
<evidence type="ECO:0000256" key="2">
    <source>
        <dbReference type="SAM" id="Phobius"/>
    </source>
</evidence>
<feature type="transmembrane region" description="Helical" evidence="2">
    <location>
        <begin position="670"/>
        <end position="691"/>
    </location>
</feature>
<dbReference type="PROSITE" id="PS50234">
    <property type="entry name" value="VWFA"/>
    <property type="match status" value="1"/>
</dbReference>
<dbReference type="Proteomes" id="UP000465812">
    <property type="component" value="Chromosome"/>
</dbReference>
<feature type="compositionally biased region" description="Pro residues" evidence="1">
    <location>
        <begin position="900"/>
        <end position="930"/>
    </location>
</feature>
<dbReference type="EMBL" id="AP022590">
    <property type="protein sequence ID" value="BBY37708.1"/>
    <property type="molecule type" value="Genomic_DNA"/>
</dbReference>
<keyword evidence="5" id="KW-1185">Reference proteome</keyword>
<keyword evidence="2" id="KW-1133">Transmembrane helix</keyword>
<proteinExistence type="predicted"/>
<evidence type="ECO:0000256" key="1">
    <source>
        <dbReference type="SAM" id="MobiDB-lite"/>
    </source>
</evidence>
<organism evidence="4 5">
    <name type="scientific">Mycobacterium mantenii</name>
    <dbReference type="NCBI Taxonomy" id="560555"/>
    <lineage>
        <taxon>Bacteria</taxon>
        <taxon>Bacillati</taxon>
        <taxon>Actinomycetota</taxon>
        <taxon>Actinomycetes</taxon>
        <taxon>Mycobacteriales</taxon>
        <taxon>Mycobacteriaceae</taxon>
        <taxon>Mycobacterium</taxon>
        <taxon>Mycobacterium avium complex (MAC)</taxon>
    </lineage>
</organism>
<sequence length="1004" mass="103643">MAHSSRIPRGRNGIAMLARVLAAASLVVVLNLVGWAPVASATGSPGASRFGACLASQKAGDLLLLFDESSSLQQTDPQAARVQAARYLVQTLGKYADRVSAKLDVAVAGFSDTYVPEHDWTQLTGSTADSVGASLDPIAKKNTGIDTDYWLALDGARQALTAHGGTADKGQRCQAIAWFSDGMIDFTARPVAKPYADGVKLDSPNGIPDTTQKAVQSICRPSGLADQLRSSNIIMLGIGLGAKQTPGDFNVMSAISTGKGLQGMACGAITDPVPGDFFPVANIDDMLFAFDALNPDPGVTDQGGVCQIKVCPEARHNFVLDRSIKEVNILGSGGVPGVEPYLVSPTGQTLPLPKNDGAQNVNVDGVSVNYQWQSESAQTISLQNGNAPHWSGQWAIVYVDTTGQHPDAVSKVSIHITTDIFPALTGADKVAWHSGQTLKGLVFGLVDGHGKPIAPADLAGSATMSASLGPDGAAPIPLLTAAGKDDIAKPVDADLTKVTPGHATLRMSLVITTASTTDLNGGPIAGTQLSPQEVDVPVQILPKVGLPTPGERIDFGTVEGAKGATASLNITGPGCAWISDADTATVSGAPDGIGMPHLGSPTNSGQHCLKVQAGETAPLSVTLHTDHNGHGGLNGTVPVHVSTLDNPDDAQTVPVAFTASMINPLNTINFVLVLIAALLLGPGIPLALLYASKWWVSKIPDNPLLAERIPVQVEHDAVLRGGEPFAMADTDLVQPVTGLPPGGTRQLSVTGVTLSVVMGRSPFGSGHVVVDAEGLVSAGSKLPGSDKTGLRGVLPLAVHNTWVLLHNPYGPENAAEVLLLVAGTTDTTARERIYEDIAQRLPDLLTGLRLRAVQAGMTAPFAAPGETASPFGDTPADVVAGPVGDDPFGGGDSPFGGAPAPAPPSAPPAPKSFAPPPFAPPPPATGPVPPGFNEAETQERPIPEPIPRQDDTMAAGYPYGEERGERQQGDERDESGPPGLPPTEATQPSYRFDPEPFDPFGEGT</sequence>
<dbReference type="Gene3D" id="3.40.50.410">
    <property type="entry name" value="von Willebrand factor, type A domain"/>
    <property type="match status" value="1"/>
</dbReference>
<dbReference type="RefSeq" id="WP_232068913.1">
    <property type="nucleotide sequence ID" value="NZ_AP022590.1"/>
</dbReference>
<keyword evidence="2" id="KW-0472">Membrane</keyword>
<name>A0ABM7JQ94_MYCNT</name>
<reference evidence="4 5" key="1">
    <citation type="journal article" date="2019" name="Emerg. Microbes Infect.">
        <title>Comprehensive subspecies identification of 175 nontuberculous mycobacteria species based on 7547 genomic profiles.</title>
        <authorList>
            <person name="Matsumoto Y."/>
            <person name="Kinjo T."/>
            <person name="Motooka D."/>
            <person name="Nabeya D."/>
            <person name="Jung N."/>
            <person name="Uechi K."/>
            <person name="Horii T."/>
            <person name="Iida T."/>
            <person name="Fujita J."/>
            <person name="Nakamura S."/>
        </authorList>
    </citation>
    <scope>NUCLEOTIDE SEQUENCE [LARGE SCALE GENOMIC DNA]</scope>
    <source>
        <strain evidence="4 5">JCM 18113</strain>
    </source>
</reference>
<evidence type="ECO:0000313" key="4">
    <source>
        <dbReference type="EMBL" id="BBY37708.1"/>
    </source>
</evidence>
<dbReference type="SUPFAM" id="SSF53300">
    <property type="entry name" value="vWA-like"/>
    <property type="match status" value="1"/>
</dbReference>
<evidence type="ECO:0000259" key="3">
    <source>
        <dbReference type="PROSITE" id="PS50234"/>
    </source>
</evidence>
<protein>
    <recommendedName>
        <fullName evidence="3">VWFA domain-containing protein</fullName>
    </recommendedName>
</protein>
<dbReference type="InterPro" id="IPR002035">
    <property type="entry name" value="VWF_A"/>
</dbReference>
<feature type="compositionally biased region" description="Basic and acidic residues" evidence="1">
    <location>
        <begin position="937"/>
        <end position="951"/>
    </location>
</feature>
<evidence type="ECO:0000313" key="5">
    <source>
        <dbReference type="Proteomes" id="UP000465812"/>
    </source>
</evidence>
<feature type="region of interest" description="Disordered" evidence="1">
    <location>
        <begin position="864"/>
        <end position="1004"/>
    </location>
</feature>